<proteinExistence type="inferred from homology"/>
<gene>
    <name evidence="3" type="ORF">CMV30_01030</name>
</gene>
<dbReference type="InterPro" id="IPR002347">
    <property type="entry name" value="SDR_fam"/>
</dbReference>
<reference evidence="3 4" key="1">
    <citation type="submission" date="2017-09" db="EMBL/GenBank/DDBJ databases">
        <title>Complete genome sequence of Verrucomicrobial strain HZ-65, isolated from freshwater.</title>
        <authorList>
            <person name="Choi A."/>
        </authorList>
    </citation>
    <scope>NUCLEOTIDE SEQUENCE [LARGE SCALE GENOMIC DNA]</scope>
    <source>
        <strain evidence="3 4">HZ-65</strain>
    </source>
</reference>
<dbReference type="EMBL" id="CP023344">
    <property type="protein sequence ID" value="ATC65920.1"/>
    <property type="molecule type" value="Genomic_DNA"/>
</dbReference>
<dbReference type="CDD" id="cd05233">
    <property type="entry name" value="SDR_c"/>
    <property type="match status" value="1"/>
</dbReference>
<evidence type="ECO:0000256" key="2">
    <source>
        <dbReference type="ARBA" id="ARBA00023002"/>
    </source>
</evidence>
<organism evidence="3 4">
    <name type="scientific">Nibricoccus aquaticus</name>
    <dbReference type="NCBI Taxonomy" id="2576891"/>
    <lineage>
        <taxon>Bacteria</taxon>
        <taxon>Pseudomonadati</taxon>
        <taxon>Verrucomicrobiota</taxon>
        <taxon>Opitutia</taxon>
        <taxon>Opitutales</taxon>
        <taxon>Opitutaceae</taxon>
        <taxon>Nibricoccus</taxon>
    </lineage>
</organism>
<evidence type="ECO:0000313" key="4">
    <source>
        <dbReference type="Proteomes" id="UP000217265"/>
    </source>
</evidence>
<dbReference type="InterPro" id="IPR036291">
    <property type="entry name" value="NAD(P)-bd_dom_sf"/>
</dbReference>
<dbReference type="PANTHER" id="PTHR43477">
    <property type="entry name" value="DIHYDROANTICAPSIN 7-DEHYDROGENASE"/>
    <property type="match status" value="1"/>
</dbReference>
<dbReference type="Proteomes" id="UP000217265">
    <property type="component" value="Chromosome"/>
</dbReference>
<sequence length="243" mass="25058">MIGGVSGGIGSDVARRLAAAGWQVCGFARDAAKLDALAAEIPELLVQTVEATDAAAVETAVKAVAEKFGRIDAYVHAVGSILIKPAHQTRIEEWQRVIELNLSSAFYALRAVVGPMQAQRSGSVVFISSVAAQAGLPAHEAIAAAKGGVNGLVLAGAASYAAKGIRVNAVAPGLVDTPLAAGLLGSEQARQFSERMHPLGKIGRAANVGSLIAWLVSPEADWVTGQIWSVDGGMAHVRQRPKV</sequence>
<dbReference type="OrthoDB" id="9803333at2"/>
<evidence type="ECO:0000256" key="1">
    <source>
        <dbReference type="ARBA" id="ARBA00006484"/>
    </source>
</evidence>
<name>A0A290QFA3_9BACT</name>
<keyword evidence="2" id="KW-0560">Oxidoreductase</keyword>
<dbReference type="InterPro" id="IPR051122">
    <property type="entry name" value="SDR_DHRS6-like"/>
</dbReference>
<dbReference type="Pfam" id="PF13561">
    <property type="entry name" value="adh_short_C2"/>
    <property type="match status" value="1"/>
</dbReference>
<accession>A0A290QFA3</accession>
<dbReference type="Gene3D" id="3.40.50.720">
    <property type="entry name" value="NAD(P)-binding Rossmann-like Domain"/>
    <property type="match status" value="1"/>
</dbReference>
<dbReference type="PANTHER" id="PTHR43477:SF1">
    <property type="entry name" value="DIHYDROANTICAPSIN 7-DEHYDROGENASE"/>
    <property type="match status" value="1"/>
</dbReference>
<comment type="similarity">
    <text evidence="1">Belongs to the short-chain dehydrogenases/reductases (SDR) family.</text>
</comment>
<protein>
    <submittedName>
        <fullName evidence="3">Oxidoreductase</fullName>
    </submittedName>
</protein>
<dbReference type="PRINTS" id="PR00081">
    <property type="entry name" value="GDHRDH"/>
</dbReference>
<dbReference type="GO" id="GO:0016491">
    <property type="term" value="F:oxidoreductase activity"/>
    <property type="evidence" value="ECO:0007669"/>
    <property type="project" value="UniProtKB-KW"/>
</dbReference>
<dbReference type="SUPFAM" id="SSF51735">
    <property type="entry name" value="NAD(P)-binding Rossmann-fold domains"/>
    <property type="match status" value="1"/>
</dbReference>
<evidence type="ECO:0000313" key="3">
    <source>
        <dbReference type="EMBL" id="ATC65920.1"/>
    </source>
</evidence>
<keyword evidence="4" id="KW-1185">Reference proteome</keyword>
<dbReference type="AlphaFoldDB" id="A0A290QFA3"/>
<dbReference type="FunFam" id="3.40.50.720:FF:000084">
    <property type="entry name" value="Short-chain dehydrogenase reductase"/>
    <property type="match status" value="1"/>
</dbReference>
<dbReference type="KEGG" id="vbh:CMV30_01030"/>